<evidence type="ECO:0000256" key="1">
    <source>
        <dbReference type="SAM" id="MobiDB-lite"/>
    </source>
</evidence>
<keyword evidence="3" id="KW-1185">Reference proteome</keyword>
<name>A0A5B7I2N0_PORTR</name>
<dbReference type="Proteomes" id="UP000324222">
    <property type="component" value="Unassembled WGS sequence"/>
</dbReference>
<accession>A0A5B7I2N0</accession>
<gene>
    <name evidence="2" type="ORF">E2C01_069387</name>
</gene>
<sequence length="90" mass="10074">MCVGQLTGDHCNDDVVLERPRRQSDKITVNKSFARDRPRPQAPRGAGGAGKQQTPQLWCSKSGCVTPTYREHNKPTDNSSLINYRSITFQ</sequence>
<comment type="caution">
    <text evidence="2">The sequence shown here is derived from an EMBL/GenBank/DDBJ whole genome shotgun (WGS) entry which is preliminary data.</text>
</comment>
<dbReference type="EMBL" id="VSRR010040163">
    <property type="protein sequence ID" value="MPC75004.1"/>
    <property type="molecule type" value="Genomic_DNA"/>
</dbReference>
<reference evidence="2 3" key="1">
    <citation type="submission" date="2019-05" db="EMBL/GenBank/DDBJ databases">
        <title>Another draft genome of Portunus trituberculatus and its Hox gene families provides insights of decapod evolution.</title>
        <authorList>
            <person name="Jeong J.-H."/>
            <person name="Song I."/>
            <person name="Kim S."/>
            <person name="Choi T."/>
            <person name="Kim D."/>
            <person name="Ryu S."/>
            <person name="Kim W."/>
        </authorList>
    </citation>
    <scope>NUCLEOTIDE SEQUENCE [LARGE SCALE GENOMIC DNA]</scope>
    <source>
        <tissue evidence="2">Muscle</tissue>
    </source>
</reference>
<organism evidence="2 3">
    <name type="scientific">Portunus trituberculatus</name>
    <name type="common">Swimming crab</name>
    <name type="synonym">Neptunus trituberculatus</name>
    <dbReference type="NCBI Taxonomy" id="210409"/>
    <lineage>
        <taxon>Eukaryota</taxon>
        <taxon>Metazoa</taxon>
        <taxon>Ecdysozoa</taxon>
        <taxon>Arthropoda</taxon>
        <taxon>Crustacea</taxon>
        <taxon>Multicrustacea</taxon>
        <taxon>Malacostraca</taxon>
        <taxon>Eumalacostraca</taxon>
        <taxon>Eucarida</taxon>
        <taxon>Decapoda</taxon>
        <taxon>Pleocyemata</taxon>
        <taxon>Brachyura</taxon>
        <taxon>Eubrachyura</taxon>
        <taxon>Portunoidea</taxon>
        <taxon>Portunidae</taxon>
        <taxon>Portuninae</taxon>
        <taxon>Portunus</taxon>
    </lineage>
</organism>
<evidence type="ECO:0000313" key="3">
    <source>
        <dbReference type="Proteomes" id="UP000324222"/>
    </source>
</evidence>
<evidence type="ECO:0000313" key="2">
    <source>
        <dbReference type="EMBL" id="MPC75004.1"/>
    </source>
</evidence>
<dbReference type="AlphaFoldDB" id="A0A5B7I2N0"/>
<proteinExistence type="predicted"/>
<feature type="region of interest" description="Disordered" evidence="1">
    <location>
        <begin position="21"/>
        <end position="55"/>
    </location>
</feature>
<protein>
    <submittedName>
        <fullName evidence="2">Uncharacterized protein</fullName>
    </submittedName>
</protein>